<comment type="caution">
    <text evidence="4">The sequence shown here is derived from an EMBL/GenBank/DDBJ whole genome shotgun (WGS) entry which is preliminary data.</text>
</comment>
<feature type="compositionally biased region" description="Basic and acidic residues" evidence="2">
    <location>
        <begin position="219"/>
        <end position="228"/>
    </location>
</feature>
<dbReference type="GO" id="GO:0060271">
    <property type="term" value="P:cilium assembly"/>
    <property type="evidence" value="ECO:0007669"/>
    <property type="project" value="InterPro"/>
</dbReference>
<feature type="region of interest" description="Disordered" evidence="2">
    <location>
        <begin position="242"/>
        <end position="270"/>
    </location>
</feature>
<dbReference type="Proteomes" id="UP000299102">
    <property type="component" value="Unassembled WGS sequence"/>
</dbReference>
<accession>A0A4C1WSB6</accession>
<evidence type="ECO:0000313" key="5">
    <source>
        <dbReference type="Proteomes" id="UP000299102"/>
    </source>
</evidence>
<dbReference type="InterPro" id="IPR033561">
    <property type="entry name" value="FBF1"/>
</dbReference>
<reference evidence="4 5" key="1">
    <citation type="journal article" date="2019" name="Commun. Biol.">
        <title>The bagworm genome reveals a unique fibroin gene that provides high tensile strength.</title>
        <authorList>
            <person name="Kono N."/>
            <person name="Nakamura H."/>
            <person name="Ohtoshi R."/>
            <person name="Tomita M."/>
            <person name="Numata K."/>
            <person name="Arakawa K."/>
        </authorList>
    </citation>
    <scope>NUCLEOTIDE SEQUENCE [LARGE SCALE GENOMIC DNA]</scope>
</reference>
<feature type="compositionally biased region" description="Polar residues" evidence="2">
    <location>
        <begin position="120"/>
        <end position="131"/>
    </location>
</feature>
<dbReference type="EMBL" id="BGZK01000642">
    <property type="protein sequence ID" value="GBP54278.1"/>
    <property type="molecule type" value="Genomic_DNA"/>
</dbReference>
<evidence type="ECO:0000256" key="1">
    <source>
        <dbReference type="SAM" id="Coils"/>
    </source>
</evidence>
<feature type="compositionally biased region" description="Polar residues" evidence="2">
    <location>
        <begin position="92"/>
        <end position="110"/>
    </location>
</feature>
<gene>
    <name evidence="4" type="primary">Fbf1</name>
    <name evidence="4" type="ORF">EVAR_36494_1</name>
</gene>
<sequence length="999" mass="114016">MSFNIDDPLADILSDGSDDSFFDDDILGKKKSTKKSNFNEKKVTTTSTDKKNSLFDLEDETKAKKTVGKDNFDKTEANTPIIPRSPFKHTQSKFSDSIQSSEINKPLTKQSLHKPETVKSPANTKSNNSVDKLNVVDDKSIDTNKEISIEKGKSSQSFLDDILGGPATKTGISSQASKPTTTEKDEEFDFNSILGTSDTKPTNPQINKKTQKGNAKSDNLIKEKGQPKKLKSSEDWLGVFQSTNETEESDNTGMPSWLLGTDTKKKKSEKVTTPKAIENETLHNPTETIVAQADINKNINKLEYPLSNNKILEQSSVHVPTTMFSSQDDVTTEGAALYLQQQESQLMVALQLKAQEEKLAALQMRQEESQRIQREISQARATQLNSLLQRQANQRAQMQAAIAEHQERINMRIKALLGSTDNEDINVEDGDTNYEHTKMHNESPGAKERQQLLALIQSLQENHNKEVELMESSYRRQLAFVEISLSQSEERMKEDTEKQMRYYTEKIEWLEEHHKSYKQITEESVKTLAQRHDVEARMLREQHMENIKALQEHHAALIENIKNAVKQEQTLITDSAGFSSSLHELVDEAKESRSICQSIATDVQHLTERMQKETDKTLQARETLIGEMLQQLKRERENFDIEKSENREMTKALEARLKQMTQFVEEESTSMKQKQLEFEFEKATFNKQTEFAKNVLKKQEEEIKMLKESIQKEYQDKISRIEEEKSKALKDSSLSAKERNTVHSLRQELEGMKAELKSQLDDLSEERSKLNMEKQQLHIEEQRILAKSRDMELLAKTAIEKQMTADKKYSEAEYVQKKYEERIRRIQEHAVSLNAREKQIAREKVALSRERLNLHNERRQMEGKQCSLCRPTRRPTGYGYDEGYVAPEYPSVSRDYGDVNVSAAMNAIESEMAHLLSRNIGLRNVLSGSLEAQLANSADVAQNRDIGVSLNPSAGVEVKKELCLPENEDLDDPKLSFLRVDVEQVISNLGQDVQPAFEQ</sequence>
<feature type="compositionally biased region" description="Polar residues" evidence="2">
    <location>
        <begin position="170"/>
        <end position="180"/>
    </location>
</feature>
<evidence type="ECO:0000256" key="2">
    <source>
        <dbReference type="SAM" id="MobiDB-lite"/>
    </source>
</evidence>
<dbReference type="GO" id="GO:0005814">
    <property type="term" value="C:centriole"/>
    <property type="evidence" value="ECO:0007669"/>
    <property type="project" value="TreeGrafter"/>
</dbReference>
<feature type="coiled-coil region" evidence="1">
    <location>
        <begin position="689"/>
        <end position="783"/>
    </location>
</feature>
<feature type="compositionally biased region" description="Basic and acidic residues" evidence="2">
    <location>
        <begin position="134"/>
        <end position="153"/>
    </location>
</feature>
<feature type="compositionally biased region" description="Basic and acidic residues" evidence="2">
    <location>
        <begin position="60"/>
        <end position="76"/>
    </location>
</feature>
<protein>
    <submittedName>
        <fullName evidence="4">Fas-binding factor 1</fullName>
    </submittedName>
</protein>
<dbReference type="PANTHER" id="PTHR33689:SF1">
    <property type="entry name" value="FAS-BINDING FACTOR 1"/>
    <property type="match status" value="1"/>
</dbReference>
<feature type="coiled-coil region" evidence="1">
    <location>
        <begin position="352"/>
        <end position="408"/>
    </location>
</feature>
<dbReference type="InterPro" id="IPR049390">
    <property type="entry name" value="FBF1_C"/>
</dbReference>
<dbReference type="OrthoDB" id="8195456at2759"/>
<dbReference type="GO" id="GO:0036064">
    <property type="term" value="C:ciliary basal body"/>
    <property type="evidence" value="ECO:0007669"/>
    <property type="project" value="TreeGrafter"/>
</dbReference>
<dbReference type="AlphaFoldDB" id="A0A4C1WSB6"/>
<dbReference type="GO" id="GO:0090162">
    <property type="term" value="P:establishment of epithelial cell polarity"/>
    <property type="evidence" value="ECO:0007669"/>
    <property type="project" value="InterPro"/>
</dbReference>
<keyword evidence="5" id="KW-1185">Reference proteome</keyword>
<feature type="domain" description="Fas-binding factor 1 C-terminal" evidence="3">
    <location>
        <begin position="448"/>
        <end position="727"/>
    </location>
</feature>
<feature type="compositionally biased region" description="Basic and acidic residues" evidence="2">
    <location>
        <begin position="37"/>
        <end position="53"/>
    </location>
</feature>
<feature type="region of interest" description="Disordered" evidence="2">
    <location>
        <begin position="1"/>
        <end position="21"/>
    </location>
</feature>
<dbReference type="PANTHER" id="PTHR33689">
    <property type="entry name" value="FAS-BINDING FACTOR 1"/>
    <property type="match status" value="1"/>
</dbReference>
<dbReference type="STRING" id="151549.A0A4C1WSB6"/>
<feature type="coiled-coil region" evidence="1">
    <location>
        <begin position="540"/>
        <end position="567"/>
    </location>
</feature>
<dbReference type="GO" id="GO:0097539">
    <property type="term" value="C:ciliary transition fiber"/>
    <property type="evidence" value="ECO:0007669"/>
    <property type="project" value="InterPro"/>
</dbReference>
<keyword evidence="1" id="KW-0175">Coiled coil</keyword>
<proteinExistence type="predicted"/>
<dbReference type="Pfam" id="PF21007">
    <property type="entry name" value="FBF1"/>
    <property type="match status" value="1"/>
</dbReference>
<feature type="compositionally biased region" description="Polar residues" evidence="2">
    <location>
        <begin position="193"/>
        <end position="217"/>
    </location>
</feature>
<feature type="region of interest" description="Disordered" evidence="2">
    <location>
        <begin position="33"/>
        <end position="228"/>
    </location>
</feature>
<evidence type="ECO:0000259" key="3">
    <source>
        <dbReference type="Pfam" id="PF21007"/>
    </source>
</evidence>
<organism evidence="4 5">
    <name type="scientific">Eumeta variegata</name>
    <name type="common">Bagworm moth</name>
    <name type="synonym">Eumeta japonica</name>
    <dbReference type="NCBI Taxonomy" id="151549"/>
    <lineage>
        <taxon>Eukaryota</taxon>
        <taxon>Metazoa</taxon>
        <taxon>Ecdysozoa</taxon>
        <taxon>Arthropoda</taxon>
        <taxon>Hexapoda</taxon>
        <taxon>Insecta</taxon>
        <taxon>Pterygota</taxon>
        <taxon>Neoptera</taxon>
        <taxon>Endopterygota</taxon>
        <taxon>Lepidoptera</taxon>
        <taxon>Glossata</taxon>
        <taxon>Ditrysia</taxon>
        <taxon>Tineoidea</taxon>
        <taxon>Psychidae</taxon>
        <taxon>Oiketicinae</taxon>
        <taxon>Eumeta</taxon>
    </lineage>
</organism>
<evidence type="ECO:0000313" key="4">
    <source>
        <dbReference type="EMBL" id="GBP54278.1"/>
    </source>
</evidence>
<name>A0A4C1WSB6_EUMVA</name>